<dbReference type="Pfam" id="PF03466">
    <property type="entry name" value="LysR_substrate"/>
    <property type="match status" value="1"/>
</dbReference>
<dbReference type="Proteomes" id="UP000721415">
    <property type="component" value="Unassembled WGS sequence"/>
</dbReference>
<dbReference type="PROSITE" id="PS50931">
    <property type="entry name" value="HTH_LYSR"/>
    <property type="match status" value="1"/>
</dbReference>
<keyword evidence="4" id="KW-0804">Transcription</keyword>
<evidence type="ECO:0000256" key="1">
    <source>
        <dbReference type="ARBA" id="ARBA00009437"/>
    </source>
</evidence>
<keyword evidence="7" id="KW-1185">Reference proteome</keyword>
<dbReference type="EMBL" id="JACBXQ010000001">
    <property type="protein sequence ID" value="MBG9985568.1"/>
    <property type="molecule type" value="Genomic_DNA"/>
</dbReference>
<evidence type="ECO:0000256" key="2">
    <source>
        <dbReference type="ARBA" id="ARBA00023015"/>
    </source>
</evidence>
<dbReference type="Gene3D" id="3.40.190.290">
    <property type="match status" value="1"/>
</dbReference>
<dbReference type="InterPro" id="IPR005119">
    <property type="entry name" value="LysR_subst-bd"/>
</dbReference>
<dbReference type="InterPro" id="IPR036388">
    <property type="entry name" value="WH-like_DNA-bd_sf"/>
</dbReference>
<dbReference type="PANTHER" id="PTHR30419">
    <property type="entry name" value="HTH-TYPE TRANSCRIPTIONAL REGULATOR YBHD"/>
    <property type="match status" value="1"/>
</dbReference>
<dbReference type="CDD" id="cd05466">
    <property type="entry name" value="PBP2_LTTR_substrate"/>
    <property type="match status" value="1"/>
</dbReference>
<comment type="caution">
    <text evidence="6">The sequence shown here is derived from an EMBL/GenBank/DDBJ whole genome shotgun (WGS) entry which is preliminary data.</text>
</comment>
<dbReference type="PANTHER" id="PTHR30419:SF8">
    <property type="entry name" value="NITROGEN ASSIMILATION TRANSCRIPTIONAL ACTIVATOR-RELATED"/>
    <property type="match status" value="1"/>
</dbReference>
<dbReference type="SUPFAM" id="SSF53850">
    <property type="entry name" value="Periplasmic binding protein-like II"/>
    <property type="match status" value="1"/>
</dbReference>
<evidence type="ECO:0000256" key="4">
    <source>
        <dbReference type="ARBA" id="ARBA00023163"/>
    </source>
</evidence>
<dbReference type="Pfam" id="PF00126">
    <property type="entry name" value="HTH_1"/>
    <property type="match status" value="1"/>
</dbReference>
<accession>A0ABS0LN82</accession>
<dbReference type="PRINTS" id="PR00039">
    <property type="entry name" value="HTHLYSR"/>
</dbReference>
<protein>
    <submittedName>
        <fullName evidence="6">LysR family transcriptional regulator</fullName>
    </submittedName>
</protein>
<dbReference type="InterPro" id="IPR050950">
    <property type="entry name" value="HTH-type_LysR_regulators"/>
</dbReference>
<reference evidence="6 7" key="1">
    <citation type="submission" date="2020-07" db="EMBL/GenBank/DDBJ databases">
        <title>Facklamia lactis sp. nov., isolated from raw milk.</title>
        <authorList>
            <person name="Doll E.V."/>
            <person name="Huptas C."/>
            <person name="Staib L."/>
            <person name="Wenning M."/>
            <person name="Scherer S."/>
        </authorList>
    </citation>
    <scope>NUCLEOTIDE SEQUENCE [LARGE SCALE GENOMIC DNA]</scope>
    <source>
        <strain evidence="6 7">DSM 111018</strain>
    </source>
</reference>
<name>A0ABS0LN82_9LACT</name>
<dbReference type="Gene3D" id="1.10.10.10">
    <property type="entry name" value="Winged helix-like DNA-binding domain superfamily/Winged helix DNA-binding domain"/>
    <property type="match status" value="1"/>
</dbReference>
<proteinExistence type="inferred from homology"/>
<evidence type="ECO:0000259" key="5">
    <source>
        <dbReference type="PROSITE" id="PS50931"/>
    </source>
</evidence>
<dbReference type="RefSeq" id="WP_197114019.1">
    <property type="nucleotide sequence ID" value="NZ_JACBXQ010000001.1"/>
</dbReference>
<dbReference type="SUPFAM" id="SSF46785">
    <property type="entry name" value="Winged helix' DNA-binding domain"/>
    <property type="match status" value="1"/>
</dbReference>
<keyword evidence="2" id="KW-0805">Transcription regulation</keyword>
<sequence>MNLIHLNYFKAVCENDNNVSKAAKKLYVSQSTISASLKKLEDTLGIQLYERTNNNTLEITNEGKAIFLKTIQVLEQYDELLRTVSDLKHGEKHIRFGLPPMLSAMYLPMMYEMIVEKNLEILLSVSEELSPLCLKSIKNKNIDFALIAGLENEKFGVPFLKICETSLQLCTKSSDLNGCAALTMEELSDHPLIMLKQPSFITSYFNDLFAEKKLKPNIVLETNHLTSAIYLIKERKLNSILFKEIIEKEPELLGIPIQGIEKVSIYLVWNEESLYFDKLLDFKNNLINLLSKE</sequence>
<gene>
    <name evidence="6" type="ORF">HZY91_01520</name>
</gene>
<evidence type="ECO:0000313" key="6">
    <source>
        <dbReference type="EMBL" id="MBG9985568.1"/>
    </source>
</evidence>
<feature type="domain" description="HTH lysR-type" evidence="5">
    <location>
        <begin position="1"/>
        <end position="60"/>
    </location>
</feature>
<organism evidence="6 7">
    <name type="scientific">Facklamia lactis</name>
    <dbReference type="NCBI Taxonomy" id="2749967"/>
    <lineage>
        <taxon>Bacteria</taxon>
        <taxon>Bacillati</taxon>
        <taxon>Bacillota</taxon>
        <taxon>Bacilli</taxon>
        <taxon>Lactobacillales</taxon>
        <taxon>Aerococcaceae</taxon>
        <taxon>Facklamia</taxon>
    </lineage>
</organism>
<evidence type="ECO:0000313" key="7">
    <source>
        <dbReference type="Proteomes" id="UP000721415"/>
    </source>
</evidence>
<dbReference type="InterPro" id="IPR000847">
    <property type="entry name" value="LysR_HTH_N"/>
</dbReference>
<dbReference type="InterPro" id="IPR036390">
    <property type="entry name" value="WH_DNA-bd_sf"/>
</dbReference>
<evidence type="ECO:0000256" key="3">
    <source>
        <dbReference type="ARBA" id="ARBA00023125"/>
    </source>
</evidence>
<comment type="similarity">
    <text evidence="1">Belongs to the LysR transcriptional regulatory family.</text>
</comment>
<keyword evidence="3" id="KW-0238">DNA-binding</keyword>